<organism evidence="1 2">
    <name type="scientific">Cochliobolus sativus</name>
    <name type="common">Common root rot and spot blotch fungus</name>
    <name type="synonym">Bipolaris sorokiniana</name>
    <dbReference type="NCBI Taxonomy" id="45130"/>
    <lineage>
        <taxon>Eukaryota</taxon>
        <taxon>Fungi</taxon>
        <taxon>Dikarya</taxon>
        <taxon>Ascomycota</taxon>
        <taxon>Pezizomycotina</taxon>
        <taxon>Dothideomycetes</taxon>
        <taxon>Pleosporomycetidae</taxon>
        <taxon>Pleosporales</taxon>
        <taxon>Pleosporineae</taxon>
        <taxon>Pleosporaceae</taxon>
        <taxon>Bipolaris</taxon>
    </lineage>
</organism>
<sequence length="89" mass="9801">MSTSWQFEETLKGRQNVATLGKERPWSGSVANAREMATYTGPVGALDGLWTFRQVLRAKAWPSTTKVSTLYEKSLVRVLGHGKCTPAMA</sequence>
<dbReference type="AlphaFoldDB" id="A0A8H5ZD17"/>
<name>A0A8H5ZD17_COCSA</name>
<gene>
    <name evidence="1" type="ORF">GGP41_009299</name>
</gene>
<evidence type="ECO:0000313" key="2">
    <source>
        <dbReference type="Proteomes" id="UP000624244"/>
    </source>
</evidence>
<accession>A0A8H5ZD17</accession>
<dbReference type="Proteomes" id="UP000624244">
    <property type="component" value="Unassembled WGS sequence"/>
</dbReference>
<protein>
    <submittedName>
        <fullName evidence="1">Uncharacterized protein</fullName>
    </submittedName>
</protein>
<comment type="caution">
    <text evidence="1">The sequence shown here is derived from an EMBL/GenBank/DDBJ whole genome shotgun (WGS) entry which is preliminary data.</text>
</comment>
<dbReference type="EMBL" id="WNKQ01000012">
    <property type="protein sequence ID" value="KAF5848021.1"/>
    <property type="molecule type" value="Genomic_DNA"/>
</dbReference>
<evidence type="ECO:0000313" key="1">
    <source>
        <dbReference type="EMBL" id="KAF5848021.1"/>
    </source>
</evidence>
<reference evidence="1" key="1">
    <citation type="submission" date="2019-11" db="EMBL/GenBank/DDBJ databases">
        <title>Bipolaris sorokiniana Genome sequencing.</title>
        <authorList>
            <person name="Wang H."/>
        </authorList>
    </citation>
    <scope>NUCLEOTIDE SEQUENCE</scope>
</reference>
<proteinExistence type="predicted"/>